<name>A0A832ZYH4_9EURY</name>
<sequence length="200" mass="23501">MERYRFIVFEGIDGSGKTVQSKKLSESIGGYYTYEPTDGEIGKLIRRVLKGEVNYSGETLALLFAADRREHVDVIGRELRCRHVVSDRYLYSSIVYQSIQGVELDFILEINRFAMKPDVLVYLDVEVEEALRRLGKNRKEIFENREMLKLIRKRYWDVIESRIWEPRYGYILIDTTGKSIEEVHREVLRALKERGITGKE</sequence>
<comment type="caution">
    <text evidence="13">The sequence shown here is derived from an EMBL/GenBank/DDBJ whole genome shotgun (WGS) entry which is preliminary data.</text>
</comment>
<dbReference type="EC" id="2.7.4.9" evidence="2 11"/>
<dbReference type="EMBL" id="DQVW01000033">
    <property type="protein sequence ID" value="HIQ32244.1"/>
    <property type="molecule type" value="Genomic_DNA"/>
</dbReference>
<evidence type="ECO:0000256" key="3">
    <source>
        <dbReference type="ARBA" id="ARBA00013355"/>
    </source>
</evidence>
<evidence type="ECO:0000256" key="2">
    <source>
        <dbReference type="ARBA" id="ARBA00012980"/>
    </source>
</evidence>
<evidence type="ECO:0000256" key="6">
    <source>
        <dbReference type="ARBA" id="ARBA00022741"/>
    </source>
</evidence>
<accession>A0A832ZYH4</accession>
<keyword evidence="7 11" id="KW-0418">Kinase</keyword>
<comment type="similarity">
    <text evidence="1 11">Belongs to the thymidylate kinase family.</text>
</comment>
<organism evidence="13 14">
    <name type="scientific">Methanothermococcus okinawensis</name>
    <dbReference type="NCBI Taxonomy" id="155863"/>
    <lineage>
        <taxon>Archaea</taxon>
        <taxon>Methanobacteriati</taxon>
        <taxon>Methanobacteriota</taxon>
        <taxon>Methanomada group</taxon>
        <taxon>Methanococci</taxon>
        <taxon>Methanococcales</taxon>
        <taxon>Methanococcaceae</taxon>
        <taxon>Methanothermococcus</taxon>
    </lineage>
</organism>
<proteinExistence type="inferred from homology"/>
<reference evidence="13" key="1">
    <citation type="journal article" date="2020" name="ISME J.">
        <title>Gammaproteobacteria mediating utilization of methyl-, sulfur- and petroleum organic compounds in deep ocean hydrothermal plumes.</title>
        <authorList>
            <person name="Zhou Z."/>
            <person name="Liu Y."/>
            <person name="Pan J."/>
            <person name="Cron B.R."/>
            <person name="Toner B.M."/>
            <person name="Anantharaman K."/>
            <person name="Breier J.A."/>
            <person name="Dick G.J."/>
            <person name="Li M."/>
        </authorList>
    </citation>
    <scope>NUCLEOTIDE SEQUENCE</scope>
    <source>
        <strain evidence="13">SZUA-1534</strain>
    </source>
</reference>
<dbReference type="GO" id="GO:0005737">
    <property type="term" value="C:cytoplasm"/>
    <property type="evidence" value="ECO:0007669"/>
    <property type="project" value="TreeGrafter"/>
</dbReference>
<evidence type="ECO:0000256" key="4">
    <source>
        <dbReference type="ARBA" id="ARBA00022679"/>
    </source>
</evidence>
<evidence type="ECO:0000256" key="8">
    <source>
        <dbReference type="ARBA" id="ARBA00022840"/>
    </source>
</evidence>
<evidence type="ECO:0000259" key="12">
    <source>
        <dbReference type="Pfam" id="PF02223"/>
    </source>
</evidence>
<evidence type="ECO:0000256" key="1">
    <source>
        <dbReference type="ARBA" id="ARBA00009776"/>
    </source>
</evidence>
<evidence type="ECO:0000256" key="10">
    <source>
        <dbReference type="ARBA" id="ARBA00048743"/>
    </source>
</evidence>
<dbReference type="PANTHER" id="PTHR10344">
    <property type="entry name" value="THYMIDYLATE KINASE"/>
    <property type="match status" value="1"/>
</dbReference>
<dbReference type="GO" id="GO:0006233">
    <property type="term" value="P:dTDP biosynthetic process"/>
    <property type="evidence" value="ECO:0007669"/>
    <property type="project" value="InterPro"/>
</dbReference>
<evidence type="ECO:0000313" key="13">
    <source>
        <dbReference type="EMBL" id="HIQ32244.1"/>
    </source>
</evidence>
<dbReference type="Gene3D" id="3.40.50.300">
    <property type="entry name" value="P-loop containing nucleotide triphosphate hydrolases"/>
    <property type="match status" value="1"/>
</dbReference>
<keyword evidence="8 11" id="KW-0067">ATP-binding</keyword>
<dbReference type="Proteomes" id="UP000623215">
    <property type="component" value="Unassembled WGS sequence"/>
</dbReference>
<evidence type="ECO:0000256" key="11">
    <source>
        <dbReference type="HAMAP-Rule" id="MF_00165"/>
    </source>
</evidence>
<dbReference type="AlphaFoldDB" id="A0A832ZYH4"/>
<evidence type="ECO:0000256" key="7">
    <source>
        <dbReference type="ARBA" id="ARBA00022777"/>
    </source>
</evidence>
<dbReference type="GO" id="GO:0005524">
    <property type="term" value="F:ATP binding"/>
    <property type="evidence" value="ECO:0007669"/>
    <property type="project" value="UniProtKB-UniRule"/>
</dbReference>
<evidence type="ECO:0000313" key="14">
    <source>
        <dbReference type="Proteomes" id="UP000623215"/>
    </source>
</evidence>
<dbReference type="HAMAP" id="MF_00165">
    <property type="entry name" value="Thymidylate_kinase"/>
    <property type="match status" value="1"/>
</dbReference>
<dbReference type="GO" id="GO:0006227">
    <property type="term" value="P:dUDP biosynthetic process"/>
    <property type="evidence" value="ECO:0007669"/>
    <property type="project" value="TreeGrafter"/>
</dbReference>
<dbReference type="SUPFAM" id="SSF52540">
    <property type="entry name" value="P-loop containing nucleoside triphosphate hydrolases"/>
    <property type="match status" value="1"/>
</dbReference>
<dbReference type="GO" id="GO:0006235">
    <property type="term" value="P:dTTP biosynthetic process"/>
    <property type="evidence" value="ECO:0007669"/>
    <property type="project" value="UniProtKB-UniRule"/>
</dbReference>
<dbReference type="InterPro" id="IPR027417">
    <property type="entry name" value="P-loop_NTPase"/>
</dbReference>
<dbReference type="PROSITE" id="PS01331">
    <property type="entry name" value="THYMIDYLATE_KINASE"/>
    <property type="match status" value="1"/>
</dbReference>
<dbReference type="InterPro" id="IPR018094">
    <property type="entry name" value="Thymidylate_kinase"/>
</dbReference>
<dbReference type="PANTHER" id="PTHR10344:SF4">
    <property type="entry name" value="UMP-CMP KINASE 2, MITOCHONDRIAL"/>
    <property type="match status" value="1"/>
</dbReference>
<protein>
    <recommendedName>
        <fullName evidence="3 11">Probable thymidylate kinase</fullName>
        <ecNumber evidence="2 11">2.7.4.9</ecNumber>
    </recommendedName>
    <alternativeName>
        <fullName evidence="9 11">dTMP kinase</fullName>
    </alternativeName>
</protein>
<keyword evidence="6 11" id="KW-0547">Nucleotide-binding</keyword>
<dbReference type="CDD" id="cd01672">
    <property type="entry name" value="TMPK"/>
    <property type="match status" value="1"/>
</dbReference>
<keyword evidence="4 11" id="KW-0808">Transferase</keyword>
<feature type="domain" description="Thymidylate kinase-like" evidence="12">
    <location>
        <begin position="9"/>
        <end position="187"/>
    </location>
</feature>
<dbReference type="Pfam" id="PF02223">
    <property type="entry name" value="Thymidylate_kin"/>
    <property type="match status" value="1"/>
</dbReference>
<dbReference type="InterPro" id="IPR039430">
    <property type="entry name" value="Thymidylate_kin-like_dom"/>
</dbReference>
<dbReference type="InterPro" id="IPR018095">
    <property type="entry name" value="Thymidylate_kin_CS"/>
</dbReference>
<evidence type="ECO:0000256" key="5">
    <source>
        <dbReference type="ARBA" id="ARBA00022727"/>
    </source>
</evidence>
<gene>
    <name evidence="11" type="primary">tmk</name>
    <name evidence="13" type="ORF">EYH55_02035</name>
</gene>
<comment type="catalytic activity">
    <reaction evidence="10 11">
        <text>dTMP + ATP = dTDP + ADP</text>
        <dbReference type="Rhea" id="RHEA:13517"/>
        <dbReference type="ChEBI" id="CHEBI:30616"/>
        <dbReference type="ChEBI" id="CHEBI:58369"/>
        <dbReference type="ChEBI" id="CHEBI:63528"/>
        <dbReference type="ChEBI" id="CHEBI:456216"/>
        <dbReference type="EC" id="2.7.4.9"/>
    </reaction>
</comment>
<evidence type="ECO:0000256" key="9">
    <source>
        <dbReference type="ARBA" id="ARBA00029962"/>
    </source>
</evidence>
<dbReference type="GO" id="GO:0004798">
    <property type="term" value="F:dTMP kinase activity"/>
    <property type="evidence" value="ECO:0007669"/>
    <property type="project" value="UniProtKB-UniRule"/>
</dbReference>
<feature type="binding site" evidence="11">
    <location>
        <begin position="11"/>
        <end position="18"/>
    </location>
    <ligand>
        <name>ATP</name>
        <dbReference type="ChEBI" id="CHEBI:30616"/>
    </ligand>
</feature>
<dbReference type="NCBIfam" id="TIGR00041">
    <property type="entry name" value="DTMP_kinase"/>
    <property type="match status" value="1"/>
</dbReference>
<keyword evidence="5 11" id="KW-0545">Nucleotide biosynthesis</keyword>